<dbReference type="GO" id="GO:0140359">
    <property type="term" value="F:ABC-type transporter activity"/>
    <property type="evidence" value="ECO:0007669"/>
    <property type="project" value="InterPro"/>
</dbReference>
<feature type="transmembrane region" description="Helical" evidence="6">
    <location>
        <begin position="186"/>
        <end position="203"/>
    </location>
</feature>
<feature type="transmembrane region" description="Helical" evidence="6">
    <location>
        <begin position="239"/>
        <end position="260"/>
    </location>
</feature>
<dbReference type="PROSITE" id="PS51012">
    <property type="entry name" value="ABC_TM2"/>
    <property type="match status" value="1"/>
</dbReference>
<evidence type="ECO:0000256" key="1">
    <source>
        <dbReference type="ARBA" id="ARBA00004141"/>
    </source>
</evidence>
<evidence type="ECO:0000256" key="5">
    <source>
        <dbReference type="ARBA" id="ARBA00023251"/>
    </source>
</evidence>
<feature type="transmembrane region" description="Helical" evidence="6">
    <location>
        <begin position="153"/>
        <end position="174"/>
    </location>
</feature>
<reference evidence="9" key="1">
    <citation type="submission" date="2016-10" db="EMBL/GenBank/DDBJ databases">
        <authorList>
            <person name="Varghese N."/>
            <person name="Submissions S."/>
        </authorList>
    </citation>
    <scope>NUCLEOTIDE SEQUENCE [LARGE SCALE GENOMIC DNA]</scope>
    <source>
        <strain evidence="9">DSM 21368</strain>
    </source>
</reference>
<dbReference type="PIRSF" id="PIRSF006648">
    <property type="entry name" value="DrrB"/>
    <property type="match status" value="1"/>
</dbReference>
<dbReference type="RefSeq" id="WP_089771821.1">
    <property type="nucleotide sequence ID" value="NZ_FNTX01000001.1"/>
</dbReference>
<dbReference type="AlphaFoldDB" id="A0A1H5DZ84"/>
<feature type="transmembrane region" description="Helical" evidence="6">
    <location>
        <begin position="73"/>
        <end position="97"/>
    </location>
</feature>
<organism evidence="8 9">
    <name type="scientific">Ruania alba</name>
    <dbReference type="NCBI Taxonomy" id="648782"/>
    <lineage>
        <taxon>Bacteria</taxon>
        <taxon>Bacillati</taxon>
        <taxon>Actinomycetota</taxon>
        <taxon>Actinomycetes</taxon>
        <taxon>Micrococcales</taxon>
        <taxon>Ruaniaceae</taxon>
        <taxon>Ruania</taxon>
    </lineage>
</organism>
<sequence>MSVLDPTRPARIVPRGSRQLLRTETKLFLRDPGSVFFALVFPALVLLGVGLVIPGMDEVITDPGPLQGQPTIVVMLPAVLATAIATPALTTVPVTLATYREQGILTRLSTTPMRPQGVLAAHLTIGVTTFLVAIALALTVGAAVFGLPRMGHLPATVGGIVLAAVAVFGLGLIIAARATKGSTAQAFGMLLYFPMLFFAGLWTPRPIMPDAVAAVATWTPLGAASQAIEEAWFTGQVPWLPLGVLCGYAVVTVVVAVRLFRWR</sequence>
<dbReference type="Proteomes" id="UP000199220">
    <property type="component" value="Unassembled WGS sequence"/>
</dbReference>
<evidence type="ECO:0000313" key="9">
    <source>
        <dbReference type="Proteomes" id="UP000199220"/>
    </source>
</evidence>
<keyword evidence="6" id="KW-0813">Transport</keyword>
<feature type="domain" description="ABC transmembrane type-2" evidence="7">
    <location>
        <begin position="33"/>
        <end position="263"/>
    </location>
</feature>
<dbReference type="GO" id="GO:0043190">
    <property type="term" value="C:ATP-binding cassette (ABC) transporter complex"/>
    <property type="evidence" value="ECO:0007669"/>
    <property type="project" value="InterPro"/>
</dbReference>
<keyword evidence="2 6" id="KW-0812">Transmembrane</keyword>
<feature type="transmembrane region" description="Helical" evidence="6">
    <location>
        <begin position="118"/>
        <end position="147"/>
    </location>
</feature>
<dbReference type="GO" id="GO:0046677">
    <property type="term" value="P:response to antibiotic"/>
    <property type="evidence" value="ECO:0007669"/>
    <property type="project" value="UniProtKB-KW"/>
</dbReference>
<evidence type="ECO:0000256" key="4">
    <source>
        <dbReference type="ARBA" id="ARBA00023136"/>
    </source>
</evidence>
<dbReference type="STRING" id="648782.SAMN04488554_0842"/>
<dbReference type="InterPro" id="IPR047817">
    <property type="entry name" value="ABC2_TM_bact-type"/>
</dbReference>
<dbReference type="InterPro" id="IPR013525">
    <property type="entry name" value="ABC2_TM"/>
</dbReference>
<comment type="subcellular location">
    <subcellularLocation>
        <location evidence="6">Cell membrane</location>
        <topology evidence="6">Multi-pass membrane protein</topology>
    </subcellularLocation>
    <subcellularLocation>
        <location evidence="1">Membrane</location>
        <topology evidence="1">Multi-pass membrane protein</topology>
    </subcellularLocation>
</comment>
<keyword evidence="6" id="KW-1003">Cell membrane</keyword>
<comment type="similarity">
    <text evidence="6">Belongs to the ABC-2 integral membrane protein family.</text>
</comment>
<dbReference type="EMBL" id="FNTX01000001">
    <property type="protein sequence ID" value="SED84185.1"/>
    <property type="molecule type" value="Genomic_DNA"/>
</dbReference>
<dbReference type="InterPro" id="IPR052902">
    <property type="entry name" value="ABC-2_transporter"/>
</dbReference>
<protein>
    <recommendedName>
        <fullName evidence="6">Transport permease protein</fullName>
    </recommendedName>
</protein>
<dbReference type="PANTHER" id="PTHR43027:SF2">
    <property type="entry name" value="TRANSPORT PERMEASE PROTEIN"/>
    <property type="match status" value="1"/>
</dbReference>
<keyword evidence="3 6" id="KW-1133">Transmembrane helix</keyword>
<evidence type="ECO:0000313" key="8">
    <source>
        <dbReference type="EMBL" id="SED84185.1"/>
    </source>
</evidence>
<feature type="transmembrane region" description="Helical" evidence="6">
    <location>
        <begin position="35"/>
        <end position="53"/>
    </location>
</feature>
<dbReference type="PANTHER" id="PTHR43027">
    <property type="entry name" value="DOXORUBICIN RESISTANCE ABC TRANSPORTER PERMEASE PROTEIN DRRC-RELATED"/>
    <property type="match status" value="1"/>
</dbReference>
<dbReference type="Pfam" id="PF01061">
    <property type="entry name" value="ABC2_membrane"/>
    <property type="match status" value="1"/>
</dbReference>
<keyword evidence="9" id="KW-1185">Reference proteome</keyword>
<name>A0A1H5DZ84_9MICO</name>
<gene>
    <name evidence="8" type="ORF">SAMN04488554_0842</name>
</gene>
<keyword evidence="5" id="KW-0046">Antibiotic resistance</keyword>
<dbReference type="InterPro" id="IPR000412">
    <property type="entry name" value="ABC_2_transport"/>
</dbReference>
<evidence type="ECO:0000256" key="2">
    <source>
        <dbReference type="ARBA" id="ARBA00022692"/>
    </source>
</evidence>
<evidence type="ECO:0000259" key="7">
    <source>
        <dbReference type="PROSITE" id="PS51012"/>
    </source>
</evidence>
<accession>A0A1H5DZ84</accession>
<proteinExistence type="inferred from homology"/>
<keyword evidence="4 6" id="KW-0472">Membrane</keyword>
<evidence type="ECO:0000256" key="6">
    <source>
        <dbReference type="RuleBase" id="RU361157"/>
    </source>
</evidence>
<dbReference type="OrthoDB" id="3217868at2"/>
<evidence type="ECO:0000256" key="3">
    <source>
        <dbReference type="ARBA" id="ARBA00022989"/>
    </source>
</evidence>